<dbReference type="Pfam" id="PF13245">
    <property type="entry name" value="AAA_19"/>
    <property type="match status" value="1"/>
</dbReference>
<dbReference type="PANTHER" id="PTHR11070">
    <property type="entry name" value="UVRD / RECB / PCRA DNA HELICASE FAMILY MEMBER"/>
    <property type="match status" value="1"/>
</dbReference>
<dbReference type="PROSITE" id="PS51198">
    <property type="entry name" value="UVRD_HELICASE_ATP_BIND"/>
    <property type="match status" value="1"/>
</dbReference>
<dbReference type="GO" id="GO:0003677">
    <property type="term" value="F:DNA binding"/>
    <property type="evidence" value="ECO:0007669"/>
    <property type="project" value="InterPro"/>
</dbReference>
<evidence type="ECO:0000259" key="7">
    <source>
        <dbReference type="PROSITE" id="PS51198"/>
    </source>
</evidence>
<organism evidence="8 9">
    <name type="scientific">Geomonas terrae</name>
    <dbReference type="NCBI Taxonomy" id="2562681"/>
    <lineage>
        <taxon>Bacteria</taxon>
        <taxon>Pseudomonadati</taxon>
        <taxon>Thermodesulfobacteriota</taxon>
        <taxon>Desulfuromonadia</taxon>
        <taxon>Geobacterales</taxon>
        <taxon>Geobacteraceae</taxon>
        <taxon>Geomonas</taxon>
    </lineage>
</organism>
<dbReference type="InterPro" id="IPR027785">
    <property type="entry name" value="UvrD-like_helicase_C"/>
</dbReference>
<dbReference type="AlphaFoldDB" id="A0A4S1CGD9"/>
<sequence length="640" mass="70989">MEIVKQEIERLDRVHEAIGRYAVDRLQTIGRHEAYTKELEQQRLASVDWREKNDLTEKLIEHGHHSPRKYLHEFAQQASPYFGILGIHDNDRRIGKKEYLIGNQTLMDGQRVVVIDWRKAEITGPFYEGYEIGEEYELTIRGVEREGVVTRRDKVTITRKALQRIETPSETYELRGDAWQKNGSAGETTADTKERTEDHRMVDSIAALISPEQFRAITKLKDGVVVINGAAGAGKTTVALHRLSYLMFDAPERYRPERCIVLMFNRVLRDYVKQSSDTLLGPARVDTYSAWSLTALAALGVHSLKTVFDDPFGAQKKSSRVPALLAKYVKETAKIEPVTDLWRFLMQDYVVAALCTDSGAEFQRAAQRKFEAKERTVSFSDASILLRLAQLRRPAGTVVLGALNAYDHVVVDEAQDLSSLELRTIVAATSAARSITICADEKQQILSFLDSQGFSSVMAQLHSQGLEKENLTVSYRCPKEIVDLAAQVSGRSADTTKAHSGALDFHATRSAAESMAKIRELVEALVHAAPGSLTGVICKKKADVKALHAALSGVPGLHAEGEVSFAPGVQVIHAHAIKGVEFTNVILYNPSSFDYRQTDPDRNLLYVAITRACKSLHIVHHQPLAHGLRDGAAACLAGRA</sequence>
<proteinExistence type="predicted"/>
<dbReference type="PANTHER" id="PTHR11070:SF2">
    <property type="entry name" value="ATP-DEPENDENT DNA HELICASE SRS2"/>
    <property type="match status" value="1"/>
</dbReference>
<evidence type="ECO:0000256" key="6">
    <source>
        <dbReference type="PROSITE-ProRule" id="PRU00560"/>
    </source>
</evidence>
<evidence type="ECO:0000256" key="1">
    <source>
        <dbReference type="ARBA" id="ARBA00022741"/>
    </source>
</evidence>
<keyword evidence="4 6" id="KW-0067">ATP-binding</keyword>
<dbReference type="RefSeq" id="WP_135869615.1">
    <property type="nucleotide sequence ID" value="NZ_SRSC01000002.1"/>
</dbReference>
<evidence type="ECO:0000313" key="9">
    <source>
        <dbReference type="Proteomes" id="UP000306416"/>
    </source>
</evidence>
<dbReference type="InterPro" id="IPR027417">
    <property type="entry name" value="P-loop_NTPase"/>
</dbReference>
<evidence type="ECO:0000313" key="8">
    <source>
        <dbReference type="EMBL" id="TGU72126.1"/>
    </source>
</evidence>
<dbReference type="Gene3D" id="3.40.50.300">
    <property type="entry name" value="P-loop containing nucleotide triphosphate hydrolases"/>
    <property type="match status" value="2"/>
</dbReference>
<feature type="domain" description="UvrD-like helicase ATP-binding" evidence="7">
    <location>
        <begin position="208"/>
        <end position="478"/>
    </location>
</feature>
<dbReference type="GO" id="GO:0005524">
    <property type="term" value="F:ATP binding"/>
    <property type="evidence" value="ECO:0007669"/>
    <property type="project" value="UniProtKB-UniRule"/>
</dbReference>
<feature type="binding site" evidence="6">
    <location>
        <begin position="229"/>
        <end position="236"/>
    </location>
    <ligand>
        <name>ATP</name>
        <dbReference type="ChEBI" id="CHEBI:30616"/>
    </ligand>
</feature>
<gene>
    <name evidence="8" type="ORF">E4633_07340</name>
</gene>
<protein>
    <recommendedName>
        <fullName evidence="5">DNA 3'-5' helicase II</fullName>
    </recommendedName>
</protein>
<evidence type="ECO:0000256" key="4">
    <source>
        <dbReference type="ARBA" id="ARBA00022840"/>
    </source>
</evidence>
<evidence type="ECO:0000256" key="3">
    <source>
        <dbReference type="ARBA" id="ARBA00022806"/>
    </source>
</evidence>
<evidence type="ECO:0000256" key="2">
    <source>
        <dbReference type="ARBA" id="ARBA00022801"/>
    </source>
</evidence>
<keyword evidence="9" id="KW-1185">Reference proteome</keyword>
<dbReference type="InterPro" id="IPR000212">
    <property type="entry name" value="DNA_helicase_UvrD/REP"/>
</dbReference>
<keyword evidence="3 6" id="KW-0347">Helicase</keyword>
<dbReference type="SUPFAM" id="SSF52540">
    <property type="entry name" value="P-loop containing nucleoside triphosphate hydrolases"/>
    <property type="match status" value="1"/>
</dbReference>
<accession>A0A4S1CGD9</accession>
<dbReference type="GO" id="GO:0016787">
    <property type="term" value="F:hydrolase activity"/>
    <property type="evidence" value="ECO:0007669"/>
    <property type="project" value="UniProtKB-UniRule"/>
</dbReference>
<dbReference type="Pfam" id="PF13538">
    <property type="entry name" value="UvrD_C_2"/>
    <property type="match status" value="1"/>
</dbReference>
<keyword evidence="2 6" id="KW-0378">Hydrolase</keyword>
<dbReference type="GO" id="GO:0043138">
    <property type="term" value="F:3'-5' DNA helicase activity"/>
    <property type="evidence" value="ECO:0007669"/>
    <property type="project" value="TreeGrafter"/>
</dbReference>
<keyword evidence="1 6" id="KW-0547">Nucleotide-binding</keyword>
<dbReference type="GO" id="GO:0000725">
    <property type="term" value="P:recombinational repair"/>
    <property type="evidence" value="ECO:0007669"/>
    <property type="project" value="TreeGrafter"/>
</dbReference>
<evidence type="ECO:0000256" key="5">
    <source>
        <dbReference type="ARBA" id="ARBA00034923"/>
    </source>
</evidence>
<comment type="caution">
    <text evidence="8">The sequence shown here is derived from an EMBL/GenBank/DDBJ whole genome shotgun (WGS) entry which is preliminary data.</text>
</comment>
<dbReference type="InterPro" id="IPR014016">
    <property type="entry name" value="UvrD-like_ATP-bd"/>
</dbReference>
<dbReference type="Proteomes" id="UP000306416">
    <property type="component" value="Unassembled WGS sequence"/>
</dbReference>
<dbReference type="EMBL" id="SRSC01000002">
    <property type="protein sequence ID" value="TGU72126.1"/>
    <property type="molecule type" value="Genomic_DNA"/>
</dbReference>
<reference evidence="8 9" key="1">
    <citation type="submission" date="2019-04" db="EMBL/GenBank/DDBJ databases">
        <title>Geobacter oryzae sp. nov., ferric-reducing bacteria isolated from paddy soil.</title>
        <authorList>
            <person name="Xu Z."/>
            <person name="Masuda Y."/>
            <person name="Itoh H."/>
            <person name="Senoo K."/>
        </authorList>
    </citation>
    <scope>NUCLEOTIDE SEQUENCE [LARGE SCALE GENOMIC DNA]</scope>
    <source>
        <strain evidence="8 9">Red111</strain>
    </source>
</reference>
<name>A0A4S1CGD9_9BACT</name>